<feature type="compositionally biased region" description="Basic and acidic residues" evidence="1">
    <location>
        <begin position="475"/>
        <end position="490"/>
    </location>
</feature>
<dbReference type="NCBIfam" id="TIGR01538">
    <property type="entry name" value="portal_SPP1"/>
    <property type="match status" value="1"/>
</dbReference>
<gene>
    <name evidence="2" type="ORF">BWLFYP14_01869</name>
</gene>
<dbReference type="InterPro" id="IPR006428">
    <property type="entry name" value="Portal_SPP1-type"/>
</dbReference>
<protein>
    <submittedName>
        <fullName evidence="2">Phage portal protein, SPP1 Gp6-like</fullName>
    </submittedName>
</protein>
<reference evidence="2 3" key="1">
    <citation type="submission" date="2019-07" db="EMBL/GenBank/DDBJ databases">
        <authorList>
            <person name="Chang H.-W."/>
            <person name="Raman A."/>
            <person name="Venkatesh S."/>
            <person name="Gehrig J."/>
        </authorList>
    </citation>
    <scope>NUCLEOTIDE SEQUENCE [LARGE SCALE GENOMIC DNA]</scope>
    <source>
        <strain evidence="2">Blautia_wexlerae_LFYP_14</strain>
    </source>
</reference>
<accession>A0A564WT12</accession>
<dbReference type="InterPro" id="IPR021145">
    <property type="entry name" value="Portal_protein_SPP1_Gp6-like"/>
</dbReference>
<evidence type="ECO:0000313" key="3">
    <source>
        <dbReference type="Proteomes" id="UP000366766"/>
    </source>
</evidence>
<proteinExistence type="predicted"/>
<feature type="compositionally biased region" description="Acidic residues" evidence="1">
    <location>
        <begin position="459"/>
        <end position="474"/>
    </location>
</feature>
<feature type="region of interest" description="Disordered" evidence="1">
    <location>
        <begin position="430"/>
        <end position="490"/>
    </location>
</feature>
<organism evidence="2 3">
    <name type="scientific">Blautia wexlerae</name>
    <dbReference type="NCBI Taxonomy" id="418240"/>
    <lineage>
        <taxon>Bacteria</taxon>
        <taxon>Bacillati</taxon>
        <taxon>Bacillota</taxon>
        <taxon>Clostridia</taxon>
        <taxon>Lachnospirales</taxon>
        <taxon>Lachnospiraceae</taxon>
        <taxon>Blautia</taxon>
    </lineage>
</organism>
<dbReference type="Pfam" id="PF05133">
    <property type="entry name" value="SPP1_portal"/>
    <property type="match status" value="1"/>
</dbReference>
<sequence length="490" mass="55967">MHVFTLPAEDWNELSIDKQVIRHLILKHRSFVDHLITLEDYYEGKHKILNDKNRENKLVCNHAKDISDTASSYFIGNPVTYKAQTDITDLTDKLEYAGADEADGDNGLDLSIFGRAYEYIYTKKDETDLMIKNLSPANTFVVYDDTIEQNELFAVYYYAKRDDSDRTDIKYIATVVTEHYKYILNIQNIDGIQPTYEQAEPHYKGEVPIIEYLNNKMGLGDFELQIPLIDAYNALMSDRVTDKEQFIDAILAIYGTLLSDGDEYDEEGNKISDSADEAQKELKKKKILELPDGTKAEYLTRTFDENGVEILKKAIEQDIHKFSHIPCMSDESFGGNVSGVAMEFKLLGMENITKIKTRYYKKGLRKRLRIFANFYANKGISFDVAGIVPTFTRALPKNLLEISQIVSNLWGKVGKKTLLAQIPFVDDPEEELKTVEKEAEDDLKRQQEMFSMTANTPPDDTDTSDSDSDEPDSSQDDKKDPKKKDGKVNE</sequence>
<dbReference type="AlphaFoldDB" id="A0A564WT12"/>
<dbReference type="Proteomes" id="UP000366766">
    <property type="component" value="Unassembled WGS sequence"/>
</dbReference>
<evidence type="ECO:0000256" key="1">
    <source>
        <dbReference type="SAM" id="MobiDB-lite"/>
    </source>
</evidence>
<keyword evidence="3" id="KW-1185">Reference proteome</keyword>
<dbReference type="EMBL" id="CABHOF010000037">
    <property type="protein sequence ID" value="VUX65164.1"/>
    <property type="molecule type" value="Genomic_DNA"/>
</dbReference>
<dbReference type="RefSeq" id="WP_186292070.1">
    <property type="nucleotide sequence ID" value="NZ_CABHOF010000037.1"/>
</dbReference>
<name>A0A564WT12_9FIRM</name>
<feature type="compositionally biased region" description="Basic and acidic residues" evidence="1">
    <location>
        <begin position="431"/>
        <end position="447"/>
    </location>
</feature>
<evidence type="ECO:0000313" key="2">
    <source>
        <dbReference type="EMBL" id="VUX65164.1"/>
    </source>
</evidence>